<dbReference type="EMBL" id="WEKV01000001">
    <property type="protein sequence ID" value="KAB7788001.1"/>
    <property type="molecule type" value="Genomic_DNA"/>
</dbReference>
<keyword evidence="1" id="KW-1133">Transmembrane helix</keyword>
<feature type="transmembrane region" description="Helical" evidence="1">
    <location>
        <begin position="12"/>
        <end position="33"/>
    </location>
</feature>
<comment type="caution">
    <text evidence="2">The sequence shown here is derived from an EMBL/GenBank/DDBJ whole genome shotgun (WGS) entry which is preliminary data.</text>
</comment>
<proteinExistence type="predicted"/>
<evidence type="ECO:0000313" key="2">
    <source>
        <dbReference type="EMBL" id="KAB7788001.1"/>
    </source>
</evidence>
<keyword evidence="1" id="KW-0472">Membrane</keyword>
<evidence type="ECO:0000256" key="1">
    <source>
        <dbReference type="SAM" id="Phobius"/>
    </source>
</evidence>
<organism evidence="2 3">
    <name type="scientific">Methylorubrum populi</name>
    <dbReference type="NCBI Taxonomy" id="223967"/>
    <lineage>
        <taxon>Bacteria</taxon>
        <taxon>Pseudomonadati</taxon>
        <taxon>Pseudomonadota</taxon>
        <taxon>Alphaproteobacteria</taxon>
        <taxon>Hyphomicrobiales</taxon>
        <taxon>Methylobacteriaceae</taxon>
        <taxon>Methylorubrum</taxon>
    </lineage>
</organism>
<dbReference type="RefSeq" id="WP_193316331.1">
    <property type="nucleotide sequence ID" value="NZ_WEKV01000001.1"/>
</dbReference>
<keyword evidence="1" id="KW-0812">Transmembrane</keyword>
<evidence type="ECO:0000313" key="3">
    <source>
        <dbReference type="Proteomes" id="UP000469949"/>
    </source>
</evidence>
<reference evidence="2 3" key="1">
    <citation type="submission" date="2019-10" db="EMBL/GenBank/DDBJ databases">
        <title>Draft Genome Sequence of the Caffeine Degrading Methylotroph Methylorubrum populi PINKEL.</title>
        <authorList>
            <person name="Dawson S.C."/>
            <person name="Zhang X."/>
            <person name="Wright M.E."/>
            <person name="Sharma G."/>
            <person name="Langner J.T."/>
            <person name="Ditty J.L."/>
            <person name="Subuyuj G.A."/>
        </authorList>
    </citation>
    <scope>NUCLEOTIDE SEQUENCE [LARGE SCALE GENOMIC DNA]</scope>
    <source>
        <strain evidence="2 3">Pinkel</strain>
    </source>
</reference>
<dbReference type="Proteomes" id="UP000469949">
    <property type="component" value="Unassembled WGS sequence"/>
</dbReference>
<gene>
    <name evidence="2" type="ORF">F8B43_0006</name>
</gene>
<sequence>MLSQISANTLIWWAAFGPAIVLSLIAFTANHVADVRRARPQTNAEVL</sequence>
<accession>A0A833JCG7</accession>
<name>A0A833JCG7_9HYPH</name>
<dbReference type="AlphaFoldDB" id="A0A833JCG7"/>
<protein>
    <submittedName>
        <fullName evidence="2">Uncharacterized protein</fullName>
    </submittedName>
</protein>